<gene>
    <name evidence="20" type="primary">cobV</name>
    <name evidence="19" type="synonym">cobS</name>
    <name evidence="20" type="ORF">STARVERO_01630</name>
</gene>
<dbReference type="PANTHER" id="PTHR34148">
    <property type="entry name" value="ADENOSYLCOBINAMIDE-GDP RIBAZOLETRANSFERASE"/>
    <property type="match status" value="1"/>
</dbReference>
<evidence type="ECO:0000256" key="3">
    <source>
        <dbReference type="ARBA" id="ARBA00004663"/>
    </source>
</evidence>
<comment type="pathway">
    <text evidence="3 19">Cofactor biosynthesis; adenosylcobalamin biosynthesis; adenosylcobalamin from cob(II)yrinate a,c-diamide: step 7/7.</text>
</comment>
<dbReference type="Proteomes" id="UP000433050">
    <property type="component" value="Unassembled WGS sequence"/>
</dbReference>
<dbReference type="UniPathway" id="UPA00148">
    <property type="reaction ID" value="UER00238"/>
</dbReference>
<feature type="transmembrane region" description="Helical" evidence="19">
    <location>
        <begin position="115"/>
        <end position="137"/>
    </location>
</feature>
<comment type="subcellular location">
    <subcellularLocation>
        <location evidence="2 19">Cell membrane</location>
        <topology evidence="2 19">Multi-pass membrane protein</topology>
    </subcellularLocation>
</comment>
<comment type="cofactor">
    <cofactor evidence="1 19">
        <name>Mg(2+)</name>
        <dbReference type="ChEBI" id="CHEBI:18420"/>
    </cofactor>
</comment>
<evidence type="ECO:0000256" key="16">
    <source>
        <dbReference type="ARBA" id="ARBA00032853"/>
    </source>
</evidence>
<keyword evidence="11 19" id="KW-0460">Magnesium</keyword>
<evidence type="ECO:0000313" key="20">
    <source>
        <dbReference type="EMBL" id="CAA0093440.1"/>
    </source>
</evidence>
<comment type="similarity">
    <text evidence="4 19">Belongs to the CobS family.</text>
</comment>
<comment type="catalytic activity">
    <reaction evidence="17 19">
        <text>alpha-ribazole + adenosylcob(III)inamide-GDP = adenosylcob(III)alamin + GMP + H(+)</text>
        <dbReference type="Rhea" id="RHEA:16049"/>
        <dbReference type="ChEBI" id="CHEBI:10329"/>
        <dbReference type="ChEBI" id="CHEBI:15378"/>
        <dbReference type="ChEBI" id="CHEBI:18408"/>
        <dbReference type="ChEBI" id="CHEBI:58115"/>
        <dbReference type="ChEBI" id="CHEBI:60487"/>
        <dbReference type="EC" id="2.7.8.26"/>
    </reaction>
</comment>
<evidence type="ECO:0000256" key="12">
    <source>
        <dbReference type="ARBA" id="ARBA00022989"/>
    </source>
</evidence>
<dbReference type="EC" id="2.7.8.26" evidence="5 19"/>
<evidence type="ECO:0000256" key="2">
    <source>
        <dbReference type="ARBA" id="ARBA00004651"/>
    </source>
</evidence>
<proteinExistence type="inferred from homology"/>
<evidence type="ECO:0000313" key="21">
    <source>
        <dbReference type="Proteomes" id="UP000433050"/>
    </source>
</evidence>
<sequence length="263" mass="26160">MPLPVLSDVPEALRFLSRLPVPRLPFEAAPGGPPDLDRLGPALPAAGAVLGLIAAAVFLAAHGLGLGGFLAATLAVGTLVAITGALHEDGLADVADALGGWSVERRLEIMKDSRIGSFGVCALVLAFALRLGTLAALAAEGALAAAAALIAAVAVSRLAGLWMLSALPFARADGLARSAGVPGLASRRTAFAVALVIAALLIGPTLGPMALLGGVTLGIAAFFGIARLARAQFGGQTGDVAGAATLTVEIAFLMGLLIFARQP</sequence>
<dbReference type="NCBIfam" id="TIGR00317">
    <property type="entry name" value="cobS"/>
    <property type="match status" value="1"/>
</dbReference>
<evidence type="ECO:0000256" key="8">
    <source>
        <dbReference type="ARBA" id="ARBA00022573"/>
    </source>
</evidence>
<evidence type="ECO:0000256" key="13">
    <source>
        <dbReference type="ARBA" id="ARBA00023136"/>
    </source>
</evidence>
<dbReference type="AlphaFoldDB" id="A0A5S9NSD4"/>
<evidence type="ECO:0000256" key="10">
    <source>
        <dbReference type="ARBA" id="ARBA00022692"/>
    </source>
</evidence>
<dbReference type="HAMAP" id="MF_00719">
    <property type="entry name" value="CobS"/>
    <property type="match status" value="1"/>
</dbReference>
<protein>
    <recommendedName>
        <fullName evidence="6 19">Adenosylcobinamide-GDP ribazoletransferase</fullName>
        <ecNumber evidence="5 19">2.7.8.26</ecNumber>
    </recommendedName>
    <alternativeName>
        <fullName evidence="16 19">Cobalamin synthase</fullName>
    </alternativeName>
    <alternativeName>
        <fullName evidence="15 19">Cobalamin-5'-phosphate synthase</fullName>
    </alternativeName>
</protein>
<feature type="transmembrane region" description="Helical" evidence="19">
    <location>
        <begin position="143"/>
        <end position="164"/>
    </location>
</feature>
<evidence type="ECO:0000256" key="14">
    <source>
        <dbReference type="ARBA" id="ARBA00025228"/>
    </source>
</evidence>
<evidence type="ECO:0000256" key="18">
    <source>
        <dbReference type="ARBA" id="ARBA00049504"/>
    </source>
</evidence>
<dbReference type="RefSeq" id="WP_159598486.1">
    <property type="nucleotide sequence ID" value="NZ_CACSAS010000001.1"/>
</dbReference>
<organism evidence="20 21">
    <name type="scientific">Starkeya nomas</name>
    <dbReference type="NCBI Taxonomy" id="2666134"/>
    <lineage>
        <taxon>Bacteria</taxon>
        <taxon>Pseudomonadati</taxon>
        <taxon>Pseudomonadota</taxon>
        <taxon>Alphaproteobacteria</taxon>
        <taxon>Hyphomicrobiales</taxon>
        <taxon>Xanthobacteraceae</taxon>
        <taxon>Starkeya</taxon>
    </lineage>
</organism>
<keyword evidence="8 19" id="KW-0169">Cobalamin biosynthesis</keyword>
<keyword evidence="10 19" id="KW-0812">Transmembrane</keyword>
<dbReference type="GO" id="GO:0008818">
    <property type="term" value="F:cobalamin 5'-phosphate synthase activity"/>
    <property type="evidence" value="ECO:0007669"/>
    <property type="project" value="UniProtKB-UniRule"/>
</dbReference>
<evidence type="ECO:0000256" key="4">
    <source>
        <dbReference type="ARBA" id="ARBA00010561"/>
    </source>
</evidence>
<reference evidence="20 21" key="1">
    <citation type="submission" date="2019-12" db="EMBL/GenBank/DDBJ databases">
        <authorList>
            <person name="Reyes-Prieto M."/>
        </authorList>
    </citation>
    <scope>NUCLEOTIDE SEQUENCE [LARGE SCALE GENOMIC DNA]</scope>
    <source>
        <strain evidence="20">HF14-78462</strain>
    </source>
</reference>
<evidence type="ECO:0000256" key="15">
    <source>
        <dbReference type="ARBA" id="ARBA00032605"/>
    </source>
</evidence>
<comment type="function">
    <text evidence="14 19">Joins adenosylcobinamide-GDP and alpha-ribazole to generate adenosylcobalamin (Ado-cobalamin). Also synthesizes adenosylcobalamin 5'-phosphate from adenosylcobinamide-GDP and alpha-ribazole 5'-phosphate.</text>
</comment>
<feature type="transmembrane region" description="Helical" evidence="19">
    <location>
        <begin position="42"/>
        <end position="61"/>
    </location>
</feature>
<keyword evidence="12 19" id="KW-1133">Transmembrane helix</keyword>
<keyword evidence="7 19" id="KW-1003">Cell membrane</keyword>
<evidence type="ECO:0000256" key="7">
    <source>
        <dbReference type="ARBA" id="ARBA00022475"/>
    </source>
</evidence>
<evidence type="ECO:0000256" key="5">
    <source>
        <dbReference type="ARBA" id="ARBA00013200"/>
    </source>
</evidence>
<keyword evidence="13 19" id="KW-0472">Membrane</keyword>
<evidence type="ECO:0000256" key="6">
    <source>
        <dbReference type="ARBA" id="ARBA00015850"/>
    </source>
</evidence>
<feature type="transmembrane region" description="Helical" evidence="19">
    <location>
        <begin position="185"/>
        <end position="203"/>
    </location>
</feature>
<name>A0A5S9NSD4_9HYPH</name>
<dbReference type="EMBL" id="CACSAS010000001">
    <property type="protein sequence ID" value="CAA0093440.1"/>
    <property type="molecule type" value="Genomic_DNA"/>
</dbReference>
<evidence type="ECO:0000256" key="17">
    <source>
        <dbReference type="ARBA" id="ARBA00048623"/>
    </source>
</evidence>
<dbReference type="GO" id="GO:0009236">
    <property type="term" value="P:cobalamin biosynthetic process"/>
    <property type="evidence" value="ECO:0007669"/>
    <property type="project" value="UniProtKB-UniRule"/>
</dbReference>
<dbReference type="GO" id="GO:0051073">
    <property type="term" value="F:adenosylcobinamide-GDP ribazoletransferase activity"/>
    <property type="evidence" value="ECO:0007669"/>
    <property type="project" value="UniProtKB-UniRule"/>
</dbReference>
<keyword evidence="9 19" id="KW-0808">Transferase</keyword>
<dbReference type="PANTHER" id="PTHR34148:SF1">
    <property type="entry name" value="ADENOSYLCOBINAMIDE-GDP RIBAZOLETRANSFERASE"/>
    <property type="match status" value="1"/>
</dbReference>
<feature type="transmembrane region" description="Helical" evidence="19">
    <location>
        <begin position="240"/>
        <end position="260"/>
    </location>
</feature>
<accession>A0A5S9NSD4</accession>
<dbReference type="GO" id="GO:0005886">
    <property type="term" value="C:plasma membrane"/>
    <property type="evidence" value="ECO:0007669"/>
    <property type="project" value="UniProtKB-SubCell"/>
</dbReference>
<evidence type="ECO:0000256" key="1">
    <source>
        <dbReference type="ARBA" id="ARBA00001946"/>
    </source>
</evidence>
<comment type="catalytic activity">
    <reaction evidence="18 19">
        <text>alpha-ribazole 5'-phosphate + adenosylcob(III)inamide-GDP = adenosylcob(III)alamin 5'-phosphate + GMP + H(+)</text>
        <dbReference type="Rhea" id="RHEA:23560"/>
        <dbReference type="ChEBI" id="CHEBI:15378"/>
        <dbReference type="ChEBI" id="CHEBI:57918"/>
        <dbReference type="ChEBI" id="CHEBI:58115"/>
        <dbReference type="ChEBI" id="CHEBI:60487"/>
        <dbReference type="ChEBI" id="CHEBI:60493"/>
        <dbReference type="EC" id="2.7.8.26"/>
    </reaction>
</comment>
<evidence type="ECO:0000256" key="19">
    <source>
        <dbReference type="HAMAP-Rule" id="MF_00719"/>
    </source>
</evidence>
<evidence type="ECO:0000256" key="9">
    <source>
        <dbReference type="ARBA" id="ARBA00022679"/>
    </source>
</evidence>
<dbReference type="Pfam" id="PF02654">
    <property type="entry name" value="CobS"/>
    <property type="match status" value="1"/>
</dbReference>
<keyword evidence="21" id="KW-1185">Reference proteome</keyword>
<dbReference type="InterPro" id="IPR003805">
    <property type="entry name" value="CobS"/>
</dbReference>
<evidence type="ECO:0000256" key="11">
    <source>
        <dbReference type="ARBA" id="ARBA00022842"/>
    </source>
</evidence>